<dbReference type="Gene3D" id="3.20.20.370">
    <property type="entry name" value="Glycoside hydrolase/deacetylase"/>
    <property type="match status" value="1"/>
</dbReference>
<evidence type="ECO:0000256" key="1">
    <source>
        <dbReference type="ARBA" id="ARBA00001946"/>
    </source>
</evidence>
<keyword evidence="2" id="KW-0479">Metal-binding</keyword>
<dbReference type="PANTHER" id="PTHR31609">
    <property type="entry name" value="YDJC DEACETYLASE FAMILY MEMBER"/>
    <property type="match status" value="1"/>
</dbReference>
<dbReference type="GO" id="GO:0019213">
    <property type="term" value="F:deacetylase activity"/>
    <property type="evidence" value="ECO:0007669"/>
    <property type="project" value="TreeGrafter"/>
</dbReference>
<evidence type="ECO:0000256" key="4">
    <source>
        <dbReference type="ARBA" id="ARBA00022842"/>
    </source>
</evidence>
<dbReference type="GO" id="GO:0000272">
    <property type="term" value="P:polysaccharide catabolic process"/>
    <property type="evidence" value="ECO:0007669"/>
    <property type="project" value="InterPro"/>
</dbReference>
<dbReference type="PANTHER" id="PTHR31609:SF1">
    <property type="entry name" value="CARBOHYDRATE DEACETYLASE"/>
    <property type="match status" value="1"/>
</dbReference>
<keyword evidence="7" id="KW-1185">Reference proteome</keyword>
<dbReference type="InterPro" id="IPR006879">
    <property type="entry name" value="YdjC-like"/>
</dbReference>
<reference evidence="6 7" key="1">
    <citation type="submission" date="2019-03" db="EMBL/GenBank/DDBJ databases">
        <title>Genomic Encyclopedia of Type Strains, Phase IV (KMG-IV): sequencing the most valuable type-strain genomes for metagenomic binning, comparative biology and taxonomic classification.</title>
        <authorList>
            <person name="Goeker M."/>
        </authorList>
    </citation>
    <scope>NUCLEOTIDE SEQUENCE [LARGE SCALE GENOMIC DNA]</scope>
    <source>
        <strain evidence="6 7">DSM 29481</strain>
    </source>
</reference>
<evidence type="ECO:0000256" key="3">
    <source>
        <dbReference type="ARBA" id="ARBA00022801"/>
    </source>
</evidence>
<dbReference type="Pfam" id="PF04794">
    <property type="entry name" value="YdjC"/>
    <property type="match status" value="1"/>
</dbReference>
<comment type="cofactor">
    <cofactor evidence="1">
        <name>Mg(2+)</name>
        <dbReference type="ChEBI" id="CHEBI:18420"/>
    </cofactor>
</comment>
<evidence type="ECO:0008006" key="8">
    <source>
        <dbReference type="Google" id="ProtNLM"/>
    </source>
</evidence>
<keyword evidence="4" id="KW-0460">Magnesium</keyword>
<organism evidence="6 7">
    <name type="scientific">Longicatena caecimuris</name>
    <dbReference type="NCBI Taxonomy" id="1796635"/>
    <lineage>
        <taxon>Bacteria</taxon>
        <taxon>Bacillati</taxon>
        <taxon>Bacillota</taxon>
        <taxon>Erysipelotrichia</taxon>
        <taxon>Erysipelotrichales</taxon>
        <taxon>Erysipelotrichaceae</taxon>
        <taxon>Longicatena</taxon>
    </lineage>
</organism>
<comment type="caution">
    <text evidence="6">The sequence shown here is derived from an EMBL/GenBank/DDBJ whole genome shotgun (WGS) entry which is preliminary data.</text>
</comment>
<dbReference type="GO" id="GO:0016811">
    <property type="term" value="F:hydrolase activity, acting on carbon-nitrogen (but not peptide) bonds, in linear amides"/>
    <property type="evidence" value="ECO:0007669"/>
    <property type="project" value="InterPro"/>
</dbReference>
<gene>
    <name evidence="6" type="ORF">EDD61_12038</name>
</gene>
<keyword evidence="3" id="KW-0378">Hydrolase</keyword>
<dbReference type="AlphaFoldDB" id="A0A4R3T5D1"/>
<proteinExistence type="predicted"/>
<keyword evidence="5" id="KW-0119">Carbohydrate metabolism</keyword>
<dbReference type="InterPro" id="IPR022948">
    <property type="entry name" value="COD_ChbG_bac"/>
</dbReference>
<dbReference type="SUPFAM" id="SSF88713">
    <property type="entry name" value="Glycoside hydrolase/deacetylase"/>
    <property type="match status" value="1"/>
</dbReference>
<dbReference type="EMBL" id="SMBP01000020">
    <property type="protein sequence ID" value="TCU56239.1"/>
    <property type="molecule type" value="Genomic_DNA"/>
</dbReference>
<evidence type="ECO:0000313" key="7">
    <source>
        <dbReference type="Proteomes" id="UP000295773"/>
    </source>
</evidence>
<protein>
    <recommendedName>
        <fullName evidence="8">Carbohydrate deacetylase</fullName>
    </recommendedName>
</protein>
<evidence type="ECO:0000313" key="6">
    <source>
        <dbReference type="EMBL" id="TCU56239.1"/>
    </source>
</evidence>
<sequence length="239" mass="27472">MKRLIVNADDFGFDEAVNYGILKGYQEGIVTSTSMMANMPGFAHAVTLAKQHRDLGIGVHLTLTCYYPLGKGYKSLTRRDGSFKKQGDINEFDEEEMYEELKLQIEKVLASGLHPDHLDSHHHIHTFPHVQGVFERLQKEYDLPVRGGFQYETMMPHALLLDQFYADGATISNLKQIVDSLEEANCYDLMCHPAYLDMFLQQTTSYNIQRINELDILCNKDLKEYLQAKGIQRLRYSDL</sequence>
<name>A0A4R3T5D1_9FIRM</name>
<dbReference type="RefSeq" id="WP_008977749.1">
    <property type="nucleotide sequence ID" value="NZ_DBGDHU010000004.1"/>
</dbReference>
<dbReference type="GO" id="GO:0046872">
    <property type="term" value="F:metal ion binding"/>
    <property type="evidence" value="ECO:0007669"/>
    <property type="project" value="UniProtKB-KW"/>
</dbReference>
<dbReference type="CDD" id="cd10803">
    <property type="entry name" value="YdjC_EF3048_like"/>
    <property type="match status" value="1"/>
</dbReference>
<accession>A0A4R3T5D1</accession>
<evidence type="ECO:0000256" key="2">
    <source>
        <dbReference type="ARBA" id="ARBA00022723"/>
    </source>
</evidence>
<dbReference type="NCBIfam" id="NF002559">
    <property type="entry name" value="PRK02134.1"/>
    <property type="match status" value="1"/>
</dbReference>
<dbReference type="InterPro" id="IPR011330">
    <property type="entry name" value="Glyco_hydro/deAcase_b/a-brl"/>
</dbReference>
<evidence type="ECO:0000256" key="5">
    <source>
        <dbReference type="ARBA" id="ARBA00023277"/>
    </source>
</evidence>
<dbReference type="Proteomes" id="UP000295773">
    <property type="component" value="Unassembled WGS sequence"/>
</dbReference>